<evidence type="ECO:0000313" key="2">
    <source>
        <dbReference type="EMBL" id="MCQ1538000.1"/>
    </source>
</evidence>
<protein>
    <recommendedName>
        <fullName evidence="4">PBS lyase</fullName>
    </recommendedName>
</protein>
<sequence length="403" mass="43376">MNKYHYEASMGFIDILRPNIEKLRERKDIPGLIRALESPDEEIRDGAAAALLDCMPDALSPLVSVAVGGGEKRRAAANAVLASIGEPAVLPLIGYLEGDDPEVSGFAAVALASVGEPAVSSLVSLFGTIDEEKSERVVETLAAIGPAAIPGLKGGLFSLPYRSRRFVALTLDRLNAGAADETEDAARRIALGQWKELDSVRNAAVLLLIDLLDEEYYVPRVNAVRALGHLGDERAVPHLKDALSDTNPNVRAAAAEALGHFGDEELLPVLLSACEDEDRFVRESAAKALDRIGWHPSDDDERVMYFIATRQWKKAAEIGEAAVLPLIGMLRDTDNGVVKGLTDALRSLERYSVGPLEEALNDPDIRVRNAAGEILVSLGQTDLVYRPLIPKSDGGLPEEKRGP</sequence>
<gene>
    <name evidence="2" type="ORF">FTO68_03215</name>
</gene>
<dbReference type="Gene3D" id="1.25.10.10">
    <property type="entry name" value="Leucine-rich Repeat Variant"/>
    <property type="match status" value="3"/>
</dbReference>
<dbReference type="SMART" id="SM00567">
    <property type="entry name" value="EZ_HEAT"/>
    <property type="match status" value="4"/>
</dbReference>
<dbReference type="AlphaFoldDB" id="A0ABD4TJK3"/>
<dbReference type="InterPro" id="IPR021133">
    <property type="entry name" value="HEAT_type_2"/>
</dbReference>
<name>A0ABD4TJK3_9EURY</name>
<keyword evidence="3" id="KW-1185">Reference proteome</keyword>
<evidence type="ECO:0008006" key="4">
    <source>
        <dbReference type="Google" id="ProtNLM"/>
    </source>
</evidence>
<dbReference type="EMBL" id="VOTZ01000005">
    <property type="protein sequence ID" value="MCQ1538000.1"/>
    <property type="molecule type" value="Genomic_DNA"/>
</dbReference>
<organism evidence="2 3">
    <name type="scientific">Methanocalculus taiwanensis</name>
    <dbReference type="NCBI Taxonomy" id="106207"/>
    <lineage>
        <taxon>Archaea</taxon>
        <taxon>Methanobacteriati</taxon>
        <taxon>Methanobacteriota</taxon>
        <taxon>Stenosarchaea group</taxon>
        <taxon>Methanomicrobia</taxon>
        <taxon>Methanomicrobiales</taxon>
        <taxon>Methanocalculaceae</taxon>
        <taxon>Methanocalculus</taxon>
    </lineage>
</organism>
<comment type="function">
    <text evidence="1">Catalyzes the hydroxylation of the N(6)-(4-aminobutyl)-L-lysine intermediate produced by deoxyhypusine synthase/DHPS on a critical lysine of the eukaryotic translation initiation factor 5A/eIF-5A. This is the second step of the post-translational modification of that lysine into an unusual amino acid residue named hypusine. Hypusination is unique to mature eIF-5A factor and is essential for its function.</text>
</comment>
<dbReference type="PANTHER" id="PTHR12697:SF38">
    <property type="entry name" value="PBS LYASE HEAT DOMAIN PROTEIN REPEAT-CONTAINING PROTEIN"/>
    <property type="match status" value="1"/>
</dbReference>
<dbReference type="RefSeq" id="WP_255331936.1">
    <property type="nucleotide sequence ID" value="NZ_VOTZ01000005.1"/>
</dbReference>
<dbReference type="Proteomes" id="UP001524383">
    <property type="component" value="Unassembled WGS sequence"/>
</dbReference>
<reference evidence="2 3" key="1">
    <citation type="submission" date="2019-08" db="EMBL/GenBank/DDBJ databases">
        <authorList>
            <person name="Chen S.-C."/>
            <person name="Lai M.-C."/>
            <person name="You Y.-T."/>
        </authorList>
    </citation>
    <scope>NUCLEOTIDE SEQUENCE [LARGE SCALE GENOMIC DNA]</scope>
    <source>
        <strain evidence="2 3">P2F9704a</strain>
    </source>
</reference>
<evidence type="ECO:0000313" key="3">
    <source>
        <dbReference type="Proteomes" id="UP001524383"/>
    </source>
</evidence>
<dbReference type="InterPro" id="IPR004155">
    <property type="entry name" value="PBS_lyase_HEAT"/>
</dbReference>
<dbReference type="SUPFAM" id="SSF48371">
    <property type="entry name" value="ARM repeat"/>
    <property type="match status" value="1"/>
</dbReference>
<dbReference type="PANTHER" id="PTHR12697">
    <property type="entry name" value="PBS LYASE HEAT-LIKE PROTEIN"/>
    <property type="match status" value="1"/>
</dbReference>
<comment type="caution">
    <text evidence="2">The sequence shown here is derived from an EMBL/GenBank/DDBJ whole genome shotgun (WGS) entry which is preliminary data.</text>
</comment>
<accession>A0ABD4TJK3</accession>
<dbReference type="InterPro" id="IPR011989">
    <property type="entry name" value="ARM-like"/>
</dbReference>
<dbReference type="PROSITE" id="PS50077">
    <property type="entry name" value="HEAT_REPEAT"/>
    <property type="match status" value="1"/>
</dbReference>
<proteinExistence type="predicted"/>
<dbReference type="Pfam" id="PF13646">
    <property type="entry name" value="HEAT_2"/>
    <property type="match status" value="1"/>
</dbReference>
<dbReference type="InterPro" id="IPR016024">
    <property type="entry name" value="ARM-type_fold"/>
</dbReference>
<evidence type="ECO:0000256" key="1">
    <source>
        <dbReference type="ARBA" id="ARBA00045876"/>
    </source>
</evidence>